<dbReference type="InterPro" id="IPR005467">
    <property type="entry name" value="His_kinase_dom"/>
</dbReference>
<evidence type="ECO:0000256" key="6">
    <source>
        <dbReference type="ARBA" id="ARBA00022777"/>
    </source>
</evidence>
<evidence type="ECO:0000259" key="11">
    <source>
        <dbReference type="PROSITE" id="PS50109"/>
    </source>
</evidence>
<keyword evidence="7" id="KW-0902">Two-component regulatory system</keyword>
<dbReference type="Pfam" id="PF02518">
    <property type="entry name" value="HATPase_c"/>
    <property type="match status" value="1"/>
</dbReference>
<keyword evidence="4 9" id="KW-0597">Phosphoprotein</keyword>
<dbReference type="FunFam" id="3.30.565.10:FF:000016">
    <property type="entry name" value="Chemotaxis protein CheA, putative"/>
    <property type="match status" value="1"/>
</dbReference>
<comment type="function">
    <text evidence="8">Involved in the transmission of sensory signals from the chemoreceptors to the flagellar motors. CheA is autophosphorylated; it can transfer its phosphate group to either CheB or CheY.</text>
</comment>
<feature type="domain" description="Histidine kinase" evidence="11">
    <location>
        <begin position="399"/>
        <end position="608"/>
    </location>
</feature>
<protein>
    <recommendedName>
        <fullName evidence="3">Chemotaxis protein CheA</fullName>
        <ecNumber evidence="2">2.7.13.3</ecNumber>
    </recommendedName>
</protein>
<feature type="domain" description="HPt" evidence="13">
    <location>
        <begin position="2"/>
        <end position="106"/>
    </location>
</feature>
<dbReference type="Pfam" id="PF02895">
    <property type="entry name" value="H-kinase_dim"/>
    <property type="match status" value="1"/>
</dbReference>
<reference evidence="14 15" key="1">
    <citation type="submission" date="2015-11" db="EMBL/GenBank/DDBJ databases">
        <title>Complete genome sequencing of a biphenyl-degrading bacterium, Pseudomonas putida KF715 (=NBRC110667).</title>
        <authorList>
            <person name="Suenaga H."/>
            <person name="Fujihara N."/>
            <person name="Watanabe T."/>
            <person name="Hirose J."/>
            <person name="Kimura N."/>
            <person name="Yamazoe A."/>
            <person name="Hosoyama A."/>
            <person name="Shimodaira J."/>
            <person name="Furukawa K."/>
        </authorList>
    </citation>
    <scope>NUCLEOTIDE SEQUENCE [LARGE SCALE GENOMIC DNA]</scope>
    <source>
        <strain evidence="14 15">KF715</strain>
    </source>
</reference>
<dbReference type="EC" id="2.7.13.3" evidence="2"/>
<sequence>MSFGADEEILQDFLVEAGEILEQLSEQLVELESRPDDADLLNAIFRGFHTVKGGAGFLQLNELVECCHIAENVFDILRKGERRVDAELMDVVLEALDTVNSMFGQVRERAEVTPATPELLAALSRLAEPGGAEVAQAPVAAAPSAEAPVAATAPADEQDITDSEFEQLLDSLDAVKAQAAVDEQMQGEAGSGEGDEITDAEFESLLDQLHGKGQFSVEVAVQPVAVPADAASDEITDEEFESLLDQLHGKGTFQADALPAASAPAPVAVDNSAASDEISEHEFEALLDQLHGKGKFGGDVAAVEAPAVAKVQAPAQAKADSQPVAKPAPAAPAPAATSKPAPAPRAPAPAAEKHAVSEAETTVRVDTARLDEIMNMVGELVLVRNRLVRLGLNSGDEAMSKAVSNLDVVTADLQTAVMKTRMQPIKKVFGRFPRLVRDLARQLKKEINLELVGEETDLDKNLVEALADPLVHLVRNAVDHGVEMPDEREASGKARTGRVVLSAEQEGDHILLSISDDGKGMDPNILRAKAVEKGLMDKDAAERLSESDCYNLIFAPGFSTKTEISDVSGRGVGMDVVKTKISQLNGSINIYSAKGQGSKIVIKVPLTLAIMPTLMVMLGNQAFAFPLVNVNEIFHLDLSRTNVVDGQEVVIVRDKALPLFYLKRWLVQGQVHEEQHEGHVVILSVGTQRIGFVVDQLVGQEEVVIKPLGKMLQGTPGMSGATITGDGRIALILDVPSMLKRYAARRI</sequence>
<dbReference type="FunFam" id="2.30.30.40:FF:000048">
    <property type="entry name" value="Chemotaxis protein CheA, putative"/>
    <property type="match status" value="1"/>
</dbReference>
<evidence type="ECO:0000256" key="9">
    <source>
        <dbReference type="PROSITE-ProRule" id="PRU00110"/>
    </source>
</evidence>
<dbReference type="AlphaFoldDB" id="A0A1L7NHA1"/>
<dbReference type="CDD" id="cd00731">
    <property type="entry name" value="CheA_reg"/>
    <property type="match status" value="1"/>
</dbReference>
<dbReference type="GO" id="GO:0005737">
    <property type="term" value="C:cytoplasm"/>
    <property type="evidence" value="ECO:0007669"/>
    <property type="project" value="InterPro"/>
</dbReference>
<dbReference type="InterPro" id="IPR004358">
    <property type="entry name" value="Sig_transdc_His_kin-like_C"/>
</dbReference>
<evidence type="ECO:0000256" key="7">
    <source>
        <dbReference type="ARBA" id="ARBA00023012"/>
    </source>
</evidence>
<dbReference type="InterPro" id="IPR002545">
    <property type="entry name" value="CheW-lke_dom"/>
</dbReference>
<evidence type="ECO:0000256" key="1">
    <source>
        <dbReference type="ARBA" id="ARBA00000085"/>
    </source>
</evidence>
<dbReference type="InterPro" id="IPR051315">
    <property type="entry name" value="Bact_Chemotaxis_CheA"/>
</dbReference>
<dbReference type="EMBL" id="AP015029">
    <property type="protein sequence ID" value="BAW24859.1"/>
    <property type="molecule type" value="Genomic_DNA"/>
</dbReference>
<evidence type="ECO:0000256" key="5">
    <source>
        <dbReference type="ARBA" id="ARBA00022679"/>
    </source>
</evidence>
<dbReference type="InterPro" id="IPR036097">
    <property type="entry name" value="HisK_dim/P_sf"/>
</dbReference>
<evidence type="ECO:0000256" key="2">
    <source>
        <dbReference type="ARBA" id="ARBA00012438"/>
    </source>
</evidence>
<dbReference type="Gene3D" id="3.30.565.10">
    <property type="entry name" value="Histidine kinase-like ATPase, C-terminal domain"/>
    <property type="match status" value="1"/>
</dbReference>
<dbReference type="FunFam" id="1.20.120.160:FF:000008">
    <property type="entry name" value="Chemotaxis sensor histidine kinase CheA"/>
    <property type="match status" value="1"/>
</dbReference>
<feature type="compositionally biased region" description="Low complexity" evidence="10">
    <location>
        <begin position="317"/>
        <end position="340"/>
    </location>
</feature>
<feature type="compositionally biased region" description="Basic and acidic residues" evidence="10">
    <location>
        <begin position="351"/>
        <end position="360"/>
    </location>
</feature>
<dbReference type="InterPro" id="IPR037006">
    <property type="entry name" value="CheA-like_homodim_sf"/>
</dbReference>
<dbReference type="GO" id="GO:0000155">
    <property type="term" value="F:phosphorelay sensor kinase activity"/>
    <property type="evidence" value="ECO:0007669"/>
    <property type="project" value="InterPro"/>
</dbReference>
<evidence type="ECO:0000259" key="12">
    <source>
        <dbReference type="PROSITE" id="PS50851"/>
    </source>
</evidence>
<name>A0A1L7NHA1_PSEPU</name>
<dbReference type="Gene3D" id="1.20.120.160">
    <property type="entry name" value="HPT domain"/>
    <property type="match status" value="1"/>
</dbReference>
<dbReference type="SUPFAM" id="SSF50341">
    <property type="entry name" value="CheW-like"/>
    <property type="match status" value="1"/>
</dbReference>
<dbReference type="PANTHER" id="PTHR43395:SF1">
    <property type="entry name" value="CHEMOTAXIS PROTEIN CHEA"/>
    <property type="match status" value="1"/>
</dbReference>
<organism evidence="14 15">
    <name type="scientific">Pseudomonas putida</name>
    <name type="common">Arthrobacter siderocapsulatus</name>
    <dbReference type="NCBI Taxonomy" id="303"/>
    <lineage>
        <taxon>Bacteria</taxon>
        <taxon>Pseudomonadati</taxon>
        <taxon>Pseudomonadota</taxon>
        <taxon>Gammaproteobacteria</taxon>
        <taxon>Pseudomonadales</taxon>
        <taxon>Pseudomonadaceae</taxon>
        <taxon>Pseudomonas</taxon>
    </lineage>
</organism>
<dbReference type="PROSITE" id="PS50851">
    <property type="entry name" value="CHEW"/>
    <property type="match status" value="1"/>
</dbReference>
<dbReference type="PROSITE" id="PS50894">
    <property type="entry name" value="HPT"/>
    <property type="match status" value="1"/>
</dbReference>
<dbReference type="CDD" id="cd00088">
    <property type="entry name" value="HPT"/>
    <property type="match status" value="1"/>
</dbReference>
<evidence type="ECO:0000256" key="3">
    <source>
        <dbReference type="ARBA" id="ARBA00021495"/>
    </source>
</evidence>
<evidence type="ECO:0000256" key="8">
    <source>
        <dbReference type="ARBA" id="ARBA00035100"/>
    </source>
</evidence>
<dbReference type="PRINTS" id="PR00344">
    <property type="entry name" value="BCTRLSENSOR"/>
</dbReference>
<feature type="region of interest" description="Disordered" evidence="10">
    <location>
        <begin position="317"/>
        <end position="360"/>
    </location>
</feature>
<comment type="catalytic activity">
    <reaction evidence="1">
        <text>ATP + protein L-histidine = ADP + protein N-phospho-L-histidine.</text>
        <dbReference type="EC" id="2.7.13.3"/>
    </reaction>
</comment>
<dbReference type="PANTHER" id="PTHR43395">
    <property type="entry name" value="SENSOR HISTIDINE KINASE CHEA"/>
    <property type="match status" value="1"/>
</dbReference>
<keyword evidence="6 14" id="KW-0418">Kinase</keyword>
<feature type="modified residue" description="Phosphohistidine" evidence="9">
    <location>
        <position position="49"/>
    </location>
</feature>
<dbReference type="GO" id="GO:0006935">
    <property type="term" value="P:chemotaxis"/>
    <property type="evidence" value="ECO:0007669"/>
    <property type="project" value="InterPro"/>
</dbReference>
<dbReference type="SMART" id="SM00260">
    <property type="entry name" value="CheW"/>
    <property type="match status" value="1"/>
</dbReference>
<feature type="domain" description="CheW-like" evidence="12">
    <location>
        <begin position="610"/>
        <end position="744"/>
    </location>
</feature>
<dbReference type="Pfam" id="PF01627">
    <property type="entry name" value="Hpt"/>
    <property type="match status" value="1"/>
</dbReference>
<accession>A0A1L7NHA1</accession>
<dbReference type="Gene3D" id="1.10.287.560">
    <property type="entry name" value="Histidine kinase CheA-like, homodimeric domain"/>
    <property type="match status" value="1"/>
</dbReference>
<dbReference type="InterPro" id="IPR004105">
    <property type="entry name" value="CheA-like_dim"/>
</dbReference>
<dbReference type="InterPro" id="IPR036641">
    <property type="entry name" value="HPT_dom_sf"/>
</dbReference>
<dbReference type="InterPro" id="IPR036890">
    <property type="entry name" value="HATPase_C_sf"/>
</dbReference>
<evidence type="ECO:0000313" key="15">
    <source>
        <dbReference type="Proteomes" id="UP000218731"/>
    </source>
</evidence>
<dbReference type="SUPFAM" id="SSF55874">
    <property type="entry name" value="ATPase domain of HSP90 chaperone/DNA topoisomerase II/histidine kinase"/>
    <property type="match status" value="1"/>
</dbReference>
<dbReference type="Pfam" id="PF01584">
    <property type="entry name" value="CheW"/>
    <property type="match status" value="1"/>
</dbReference>
<keyword evidence="5" id="KW-0808">Transferase</keyword>
<dbReference type="CDD" id="cd16916">
    <property type="entry name" value="HATPase_CheA-like"/>
    <property type="match status" value="1"/>
</dbReference>
<dbReference type="InterPro" id="IPR003594">
    <property type="entry name" value="HATPase_dom"/>
</dbReference>
<dbReference type="SMART" id="SM00387">
    <property type="entry name" value="HATPase_c"/>
    <property type="match status" value="1"/>
</dbReference>
<gene>
    <name evidence="14" type="ORF">KF715C_ch42860</name>
</gene>
<dbReference type="InterPro" id="IPR008207">
    <property type="entry name" value="Sig_transdc_His_kin_Hpt_dom"/>
</dbReference>
<evidence type="ECO:0000256" key="10">
    <source>
        <dbReference type="SAM" id="MobiDB-lite"/>
    </source>
</evidence>
<evidence type="ECO:0000259" key="13">
    <source>
        <dbReference type="PROSITE" id="PS50894"/>
    </source>
</evidence>
<dbReference type="SMART" id="SM00073">
    <property type="entry name" value="HPT"/>
    <property type="match status" value="1"/>
</dbReference>
<dbReference type="Proteomes" id="UP000218731">
    <property type="component" value="Chromosome 1"/>
</dbReference>
<dbReference type="RefSeq" id="WP_096426590.1">
    <property type="nucleotide sequence ID" value="NZ_AP015029.1"/>
</dbReference>
<dbReference type="SMART" id="SM01231">
    <property type="entry name" value="H-kinase_dim"/>
    <property type="match status" value="1"/>
</dbReference>
<dbReference type="SUPFAM" id="SSF47384">
    <property type="entry name" value="Homodimeric domain of signal transducing histidine kinase"/>
    <property type="match status" value="1"/>
</dbReference>
<dbReference type="InterPro" id="IPR036061">
    <property type="entry name" value="CheW-like_dom_sf"/>
</dbReference>
<dbReference type="Gene3D" id="2.30.30.40">
    <property type="entry name" value="SH3 Domains"/>
    <property type="match status" value="1"/>
</dbReference>
<dbReference type="SUPFAM" id="SSF47226">
    <property type="entry name" value="Histidine-containing phosphotransfer domain, HPT domain"/>
    <property type="match status" value="1"/>
</dbReference>
<proteinExistence type="predicted"/>
<dbReference type="PROSITE" id="PS50109">
    <property type="entry name" value="HIS_KIN"/>
    <property type="match status" value="1"/>
</dbReference>
<evidence type="ECO:0000256" key="4">
    <source>
        <dbReference type="ARBA" id="ARBA00022553"/>
    </source>
</evidence>
<evidence type="ECO:0000313" key="14">
    <source>
        <dbReference type="EMBL" id="BAW24859.1"/>
    </source>
</evidence>